<dbReference type="CDD" id="cd06071">
    <property type="entry name" value="Beach"/>
    <property type="match status" value="1"/>
</dbReference>
<evidence type="ECO:0000256" key="1">
    <source>
        <dbReference type="SAM" id="MobiDB-lite"/>
    </source>
</evidence>
<dbReference type="InterPro" id="IPR000409">
    <property type="entry name" value="BEACH_dom"/>
</dbReference>
<proteinExistence type="predicted"/>
<feature type="compositionally biased region" description="Basic and acidic residues" evidence="1">
    <location>
        <begin position="1113"/>
        <end position="1134"/>
    </location>
</feature>
<dbReference type="InterPro" id="IPR011993">
    <property type="entry name" value="PH-like_dom_sf"/>
</dbReference>
<dbReference type="InterPro" id="IPR036322">
    <property type="entry name" value="WD40_repeat_dom_sf"/>
</dbReference>
<keyword evidence="5" id="KW-1185">Reference proteome</keyword>
<dbReference type="PANTHER" id="PTHR13743">
    <property type="entry name" value="BEIGE/BEACH-RELATED"/>
    <property type="match status" value="1"/>
</dbReference>
<reference evidence="4 5" key="1">
    <citation type="submission" date="2024-04" db="EMBL/GenBank/DDBJ databases">
        <title>Tritrichomonas musculus Genome.</title>
        <authorList>
            <person name="Alves-Ferreira E."/>
            <person name="Grigg M."/>
            <person name="Lorenzi H."/>
            <person name="Galac M."/>
        </authorList>
    </citation>
    <scope>NUCLEOTIDE SEQUENCE [LARGE SCALE GENOMIC DNA]</scope>
    <source>
        <strain evidence="4 5">EAF2021</strain>
    </source>
</reference>
<dbReference type="Gene3D" id="2.30.29.30">
    <property type="entry name" value="Pleckstrin-homology domain (PH domain)/Phosphotyrosine-binding domain (PTB)"/>
    <property type="match status" value="1"/>
</dbReference>
<dbReference type="Proteomes" id="UP001470230">
    <property type="component" value="Unassembled WGS sequence"/>
</dbReference>
<dbReference type="PROSITE" id="PS51783">
    <property type="entry name" value="PH_BEACH"/>
    <property type="match status" value="1"/>
</dbReference>
<organism evidence="4 5">
    <name type="scientific">Tritrichomonas musculus</name>
    <dbReference type="NCBI Taxonomy" id="1915356"/>
    <lineage>
        <taxon>Eukaryota</taxon>
        <taxon>Metamonada</taxon>
        <taxon>Parabasalia</taxon>
        <taxon>Tritrichomonadida</taxon>
        <taxon>Tritrichomonadidae</taxon>
        <taxon>Tritrichomonas</taxon>
    </lineage>
</organism>
<dbReference type="Gene3D" id="1.10.1540.10">
    <property type="entry name" value="BEACH domain"/>
    <property type="match status" value="1"/>
</dbReference>
<gene>
    <name evidence="4" type="ORF">M9Y10_027349</name>
</gene>
<dbReference type="InterPro" id="IPR023362">
    <property type="entry name" value="PH-BEACH_dom"/>
</dbReference>
<evidence type="ECO:0000259" key="2">
    <source>
        <dbReference type="PROSITE" id="PS50197"/>
    </source>
</evidence>
<feature type="compositionally biased region" description="Acidic residues" evidence="1">
    <location>
        <begin position="1093"/>
        <end position="1105"/>
    </location>
</feature>
<dbReference type="PROSITE" id="PS50197">
    <property type="entry name" value="BEACH"/>
    <property type="match status" value="1"/>
</dbReference>
<evidence type="ECO:0008006" key="6">
    <source>
        <dbReference type="Google" id="ProtNLM"/>
    </source>
</evidence>
<name>A0ABR2H4J4_9EUKA</name>
<feature type="domain" description="BEACH-type PH" evidence="3">
    <location>
        <begin position="1970"/>
        <end position="2071"/>
    </location>
</feature>
<dbReference type="InterPro" id="IPR036372">
    <property type="entry name" value="BEACH_dom_sf"/>
</dbReference>
<evidence type="ECO:0000259" key="3">
    <source>
        <dbReference type="PROSITE" id="PS51783"/>
    </source>
</evidence>
<dbReference type="InterPro" id="IPR031570">
    <property type="entry name" value="NBEA/BDCP_DUF4704"/>
</dbReference>
<dbReference type="SUPFAM" id="SSF81837">
    <property type="entry name" value="BEACH domain"/>
    <property type="match status" value="1"/>
</dbReference>
<evidence type="ECO:0000313" key="5">
    <source>
        <dbReference type="Proteomes" id="UP001470230"/>
    </source>
</evidence>
<dbReference type="SMART" id="SM01026">
    <property type="entry name" value="Beach"/>
    <property type="match status" value="1"/>
</dbReference>
<dbReference type="PANTHER" id="PTHR13743:SF112">
    <property type="entry name" value="BEACH DOMAIN-CONTAINING PROTEIN"/>
    <property type="match status" value="1"/>
</dbReference>
<dbReference type="Pfam" id="PF15787">
    <property type="entry name" value="DUF4704"/>
    <property type="match status" value="1"/>
</dbReference>
<dbReference type="InterPro" id="IPR015943">
    <property type="entry name" value="WD40/YVTN_repeat-like_dom_sf"/>
</dbReference>
<dbReference type="InterPro" id="IPR050865">
    <property type="entry name" value="BEACH_Domain"/>
</dbReference>
<dbReference type="Pfam" id="PF14844">
    <property type="entry name" value="PH_BEACH"/>
    <property type="match status" value="1"/>
</dbReference>
<dbReference type="SUPFAM" id="SSF50729">
    <property type="entry name" value="PH domain-like"/>
    <property type="match status" value="1"/>
</dbReference>
<dbReference type="Gene3D" id="2.130.10.10">
    <property type="entry name" value="YVTN repeat-like/Quinoprotein amine dehydrogenase"/>
    <property type="match status" value="1"/>
</dbReference>
<dbReference type="Pfam" id="PF02138">
    <property type="entry name" value="Beach"/>
    <property type="match status" value="1"/>
</dbReference>
<feature type="domain" description="BEACH" evidence="2">
    <location>
        <begin position="2084"/>
        <end position="2377"/>
    </location>
</feature>
<protein>
    <recommendedName>
        <fullName evidence="6">BEACH domain-containing protein</fullName>
    </recommendedName>
</protein>
<dbReference type="EMBL" id="JAPFFF010000042">
    <property type="protein sequence ID" value="KAK8841149.1"/>
    <property type="molecule type" value="Genomic_DNA"/>
</dbReference>
<evidence type="ECO:0000313" key="4">
    <source>
        <dbReference type="EMBL" id="KAK8841149.1"/>
    </source>
</evidence>
<dbReference type="SUPFAM" id="SSF50978">
    <property type="entry name" value="WD40 repeat-like"/>
    <property type="match status" value="1"/>
</dbReference>
<sequence>MFSDGNLQIDRNITRITPNVGILNYIARIFAMETPTDSSLFEYDQQFSSSFLQSKPVNQYLIGSAIIFDFQESLLYCPENPTISEILRKLISLGYFVPQIYSNPNFMNELMKNFNILKEFLPNNLTYKYLKECSFAIGFMLSSISTYYQSLDFGGNSKQFLSDILEIYLYPNLLDEISIPLFFDFFIASFQNFSMEEEFNEKEFSLFMNLMQIIISTLTMDITYNFDYLFLVAKLLLFIGSPKLPISTRIELFKFIISITSKYEEVSIRLADPLYSNPIIDFVYDYISNIKFNVTLEKANPPIVMTKILTIEKITPITTIISEPFFKDEPYKPLTVSEIMVSASLKLPEAPPELEDDKDSIVLITTISNLCHSIRFRNYYLNQIEYMKIFINKPMLNEYPIAPFFLSFWVLRVLISKEKSTFLSECFHQINFFSKMLILSYDKYENDYLRKYITNIILYLSYISTKPGEIISDLLKFFLKKVKMVQLDHRLTNCVAILASINDEAFVNVCQEPEINFAQNISSCLIMYQRINSKVKDEARLNRIVYNRKLLLNLLEKVSLFNSVFTYLCSKEIYYVVIMSHFYDVSTADFAFSQIKRAITLFNANYPCTRYIFKFFTTKLFNSYDTKSFPVSILEKIIDFCIEGFIVHPLPIGQIFSESNFLESLVKFSIEIEATDCIEKLLDLLNHISSSQCDYTPNITIFLKLSPLIKSRKNMSLADFLLKIAFGDDKKMSCTRKIMNPGPLSLLLQVYKDDPEKLSEYLTFIQKCFVFSMFEIVHTNLPSQLILYLSEYRHKTCKDMLFDQTLSFLKEIMTYSISPQDLLSYFQLMTIIPEKTRPFYTIDLLETLIHVFKNQTVSALTFFSINEQSQGIELPVITTDVWNNNFSLIIRIFIIERSGTIFMLSNENEFLNLSFGDDSLLILNGQPLDTTLPMSQWITFSFNYYKAGSYQIVVNDQEIDSDNRKFIFKEDLNDNTIAMQLKCNIEFIRIEKNRQQIYNFNAYSFCQKYAVDKNEVAKVNGSIFHLQQPPKVVLNAIGGVSTIIPLFAQVDLQSSDETINSTSTEKDLNKEENELESNKTNSVESNEEKNIDELNENYDILDEDKIEGNLNETEDKKEENKNVETSKEDKDINNLDEKQDINNLDDDANAANNKKLDNYNIDDEESSISDIKKYSSNNLIETNTNNKKAHLLNTILTLIEEALHNSPQLQSDFCSEEGFRMIGELFSILSVDTFNKEVIMKLFSIFNTITDRNLRKQMIEYIFFNMSTWLYTVDLHNFYFTRLFNMLIDLLKHDLFYESILNVKGMLFLARCYLYSKYDESFCLLKDPKVTIDGKKIAERPAHLRKLRSLFLNFILIISEITFTGDDFLMILYFCFDSSDALFQSLIITLLSSMIKRGNKNLFKYLSQGSCDKFYELFEHLKSPNIILFNAVMALFNSLVSTGLLKFSETQIKTKILKTVRPENFNDALFQKLNISSSSYSFKIPLLLYILSAIPDCKVVQKDFISLMCENEVIEDFENNEHFYYIFLMHCFLSSKYEEILDQLIIEISMLCFKKSDPFSKILWFTEFIEFQVSRDLSPFLRKFFLISLDKLNNGCIQSLNINQISSIVSTLYLYFFRIPSFDTFSNLTLEMTEVALPKLSFIDIFILMNKSATATINYSFGTRSTIENEWLDWEVASKVVDTIAMRSDEQAFIDEYSSIIGAGIETKKHSNSFVLKSQRLIEIFKQQDFGLQTTRDSFSIYLGCISRYYFQNGNNSNIQKKFTSLLTLIFNTFQNQIYNILKLKPSKNINNANIVGMIYETLPSYVEKLSKIEKLTSKKLSEDVKIDMSLYVADDSVFNNIVPSINIPKDRIKEKISLFSTFLKKSSRHSMKKYKQLFQSLSSDNGPWMSPENPPVIHYKLDINSTKRTRLIPNMKFKTHKEASLARDLGSFKDAQAIMKEQIAKMKLESFAGDFSLIDFDDNDSDQLDLNKKKNLNANIDVDKVIIKCQSHLITPKKVHKGYLSLSKEAIIFDSESKFIKLNLNKVKKILLRHYLMDDTAVEIFSTFSRVYFVNFQNDEERLQFLNKVASLKVSNIKYIQRKNEDVKKMAQKVTEKWQKGEISNFKYLMKLNIIAGRSFNDLSQYPVFPWVLNDYKSDTIDLSDPSVYRDLAIPIAAHGEQRLKWMREKMDQSISEETRYLFGAFYSSSAVVIGYLIRMEPFTSLHIQLQSGRFDITDRLFVSIPSSWDSVTSAQMDFRELIPEFFLIPDFLTNVNNFDLGKNVNGEVIGDVKLPPWAKSPREFIEINKQALESVYVSENLHRWLDIIFGPHSRMPLSNEANNVFHPYFYETSLDKAKGLASDESEMMIKLIKEYAACFGICPLQIFDKLPEAKRVEPIYRQISIKDESMKTFIFTDNSQVISASFDQDSVIAVTQDLHFIVMKVDEASALPITSKGRFSVKIPYELKDVVPTVSASKSFAILTVPWSTDFSIFMLEKYNGANVPAFNDISFSSQPISAMATSSHYIAAASNDCTLRTWILKELGSDDKETIINNSNLLANSPSSPSLANMTNTASIETATAEDSIIASSSLNAGKINNSNISLSKQSMTFSQSLSNLPSSSNNNSSLKLTQSSTIIPLQGSSKSNVVLQPIGFLAKHGQPIVFIQISERLNLVFSISRDGFLSCISLSDGRYLHGVELVMSEPSLFAVSKSGYVCVAFNGPDSSIVKILDQNLEKINTVHFDSTIMCWTPCERVGIDYMAIVFKTQDLTVLQLPKLASPQNNRNLKMKIKSITFSRKLAPKLFLGTDNGKIIIIDLM</sequence>
<accession>A0ABR2H4J4</accession>
<comment type="caution">
    <text evidence="4">The sequence shown here is derived from an EMBL/GenBank/DDBJ whole genome shotgun (WGS) entry which is preliminary data.</text>
</comment>
<feature type="region of interest" description="Disordered" evidence="1">
    <location>
        <begin position="1055"/>
        <end position="1134"/>
    </location>
</feature>